<accession>A0A5B6WUZ2</accession>
<evidence type="ECO:0000313" key="2">
    <source>
        <dbReference type="EMBL" id="KAA3484725.1"/>
    </source>
</evidence>
<evidence type="ECO:0000313" key="3">
    <source>
        <dbReference type="Proteomes" id="UP000325315"/>
    </source>
</evidence>
<reference evidence="3" key="1">
    <citation type="journal article" date="2019" name="Plant Biotechnol. J.">
        <title>Genome sequencing of the Australian wild diploid species Gossypium australe highlights disease resistance and delayed gland morphogenesis.</title>
        <authorList>
            <person name="Cai Y."/>
            <person name="Cai X."/>
            <person name="Wang Q."/>
            <person name="Wang P."/>
            <person name="Zhang Y."/>
            <person name="Cai C."/>
            <person name="Xu Y."/>
            <person name="Wang K."/>
            <person name="Zhou Z."/>
            <person name="Wang C."/>
            <person name="Geng S."/>
            <person name="Li B."/>
            <person name="Dong Q."/>
            <person name="Hou Y."/>
            <person name="Wang H."/>
            <person name="Ai P."/>
            <person name="Liu Z."/>
            <person name="Yi F."/>
            <person name="Sun M."/>
            <person name="An G."/>
            <person name="Cheng J."/>
            <person name="Zhang Y."/>
            <person name="Shi Q."/>
            <person name="Xie Y."/>
            <person name="Shi X."/>
            <person name="Chang Y."/>
            <person name="Huang F."/>
            <person name="Chen Y."/>
            <person name="Hong S."/>
            <person name="Mi L."/>
            <person name="Sun Q."/>
            <person name="Zhang L."/>
            <person name="Zhou B."/>
            <person name="Peng R."/>
            <person name="Zhang X."/>
            <person name="Liu F."/>
        </authorList>
    </citation>
    <scope>NUCLEOTIDE SEQUENCE [LARGE SCALE GENOMIC DNA]</scope>
    <source>
        <strain evidence="3">cv. PA1801</strain>
    </source>
</reference>
<sequence>MCKLFIERLNKDIKLLVGILDINEFVVLVERACKADELSKEKKKADSKAQNERKRSMSKRFRDASSCSNASFRHLSRDHPRQSVGPETQFLTESSIGSVKSSKPECRQCGR</sequence>
<comment type="caution">
    <text evidence="2">The sequence shown here is derived from an EMBL/GenBank/DDBJ whole genome shotgun (WGS) entry which is preliminary data.</text>
</comment>
<feature type="region of interest" description="Disordered" evidence="1">
    <location>
        <begin position="36"/>
        <end position="111"/>
    </location>
</feature>
<evidence type="ECO:0000256" key="1">
    <source>
        <dbReference type="SAM" id="MobiDB-lite"/>
    </source>
</evidence>
<feature type="compositionally biased region" description="Polar residues" evidence="1">
    <location>
        <begin position="85"/>
        <end position="101"/>
    </location>
</feature>
<keyword evidence="3" id="KW-1185">Reference proteome</keyword>
<dbReference type="AlphaFoldDB" id="A0A5B6WUZ2"/>
<proteinExistence type="predicted"/>
<protein>
    <submittedName>
        <fullName evidence="2">Gag-Pol polyprotein</fullName>
    </submittedName>
</protein>
<gene>
    <name evidence="2" type="ORF">EPI10_006792</name>
</gene>
<feature type="compositionally biased region" description="Basic and acidic residues" evidence="1">
    <location>
        <begin position="36"/>
        <end position="63"/>
    </location>
</feature>
<dbReference type="EMBL" id="SMMG02000002">
    <property type="protein sequence ID" value="KAA3484725.1"/>
    <property type="molecule type" value="Genomic_DNA"/>
</dbReference>
<name>A0A5B6WUZ2_9ROSI</name>
<feature type="compositionally biased region" description="Basic and acidic residues" evidence="1">
    <location>
        <begin position="102"/>
        <end position="111"/>
    </location>
</feature>
<organism evidence="2 3">
    <name type="scientific">Gossypium australe</name>
    <dbReference type="NCBI Taxonomy" id="47621"/>
    <lineage>
        <taxon>Eukaryota</taxon>
        <taxon>Viridiplantae</taxon>
        <taxon>Streptophyta</taxon>
        <taxon>Embryophyta</taxon>
        <taxon>Tracheophyta</taxon>
        <taxon>Spermatophyta</taxon>
        <taxon>Magnoliopsida</taxon>
        <taxon>eudicotyledons</taxon>
        <taxon>Gunneridae</taxon>
        <taxon>Pentapetalae</taxon>
        <taxon>rosids</taxon>
        <taxon>malvids</taxon>
        <taxon>Malvales</taxon>
        <taxon>Malvaceae</taxon>
        <taxon>Malvoideae</taxon>
        <taxon>Gossypium</taxon>
    </lineage>
</organism>
<dbReference type="Proteomes" id="UP000325315">
    <property type="component" value="Unassembled WGS sequence"/>
</dbReference>
<dbReference type="OrthoDB" id="2272416at2759"/>